<feature type="transmembrane region" description="Helical" evidence="3">
    <location>
        <begin position="319"/>
        <end position="341"/>
    </location>
</feature>
<dbReference type="STRING" id="52838.A0A4S8IFG8"/>
<feature type="compositionally biased region" description="Basic and acidic residues" evidence="2">
    <location>
        <begin position="490"/>
        <end position="509"/>
    </location>
</feature>
<name>A0A4S8IFG8_MUSBA</name>
<evidence type="ECO:0000313" key="4">
    <source>
        <dbReference type="EMBL" id="THU46042.1"/>
    </source>
</evidence>
<gene>
    <name evidence="4" type="ORF">C4D60_Mb09t00800</name>
</gene>
<reference evidence="4 5" key="1">
    <citation type="journal article" date="2019" name="Nat. Plants">
        <title>Genome sequencing of Musa balbisiana reveals subgenome evolution and function divergence in polyploid bananas.</title>
        <authorList>
            <person name="Yao X."/>
        </authorList>
    </citation>
    <scope>NUCLEOTIDE SEQUENCE [LARGE SCALE GENOMIC DNA]</scope>
    <source>
        <strain evidence="5">cv. DH-PKW</strain>
        <tissue evidence="4">Leaves</tissue>
    </source>
</reference>
<evidence type="ECO:0000313" key="5">
    <source>
        <dbReference type="Proteomes" id="UP000317650"/>
    </source>
</evidence>
<dbReference type="Proteomes" id="UP000317650">
    <property type="component" value="Chromosome 9"/>
</dbReference>
<protein>
    <submittedName>
        <fullName evidence="4">Uncharacterized protein</fullName>
    </submittedName>
</protein>
<sequence>MRVPDASVNKRVGKASQKRVFARFVSYPVTARARSLSATDFVMPPPASAIPQFCCASSSHLRSRKLISTDPHHIHRPKPISSLNLLSSSSAPPLRWRCDANSEGTGSRPEEEALSGMVDELLRREENKALLDGLEEASARVERAREALADIERQAADALRAKEYMRQLQNREAEIAQSQRELLEARAKVEEAQQSLSANMDDSNNSDIVFEDINKEKERLESAKAAVISSVVGTLASVPIYLYQATSVPQVILDLAVISISCALFGVTFRYTVRQDLDNLQLKTGTCAAFGLIKGLSAAETGRILKLDAEKFISFSVDGAVYVSENIFIFLAAAVALDFCFKMRIFNWMHRKLHSGNNYSQVSQDEDVEEKAVLSVEDEEKKIMEVVQVHEVQGSEKILELPLLKEHKEKRQRRRTTLADLLAANAVNDNDSAAKTVPDGTNARGKQQAINAKNNMQHKKSKGDQKPPATTTTTGKLQTLIPRMLKKKIHPEMAEPKEESLKERNKAEKPPIAGQAASGNLPSL</sequence>
<keyword evidence="3" id="KW-1133">Transmembrane helix</keyword>
<feature type="transmembrane region" description="Helical" evidence="3">
    <location>
        <begin position="225"/>
        <end position="245"/>
    </location>
</feature>
<dbReference type="PANTHER" id="PTHR36383:SF1">
    <property type="entry name" value="PROTEIN, PUTATIVE-RELATED"/>
    <property type="match status" value="1"/>
</dbReference>
<accession>A0A4S8IFG8</accession>
<feature type="transmembrane region" description="Helical" evidence="3">
    <location>
        <begin position="251"/>
        <end position="273"/>
    </location>
</feature>
<evidence type="ECO:0000256" key="1">
    <source>
        <dbReference type="SAM" id="Coils"/>
    </source>
</evidence>
<dbReference type="EMBL" id="PYDT01000010">
    <property type="protein sequence ID" value="THU46042.1"/>
    <property type="molecule type" value="Genomic_DNA"/>
</dbReference>
<evidence type="ECO:0000256" key="3">
    <source>
        <dbReference type="SAM" id="Phobius"/>
    </source>
</evidence>
<keyword evidence="5" id="KW-1185">Reference proteome</keyword>
<keyword evidence="3" id="KW-0472">Membrane</keyword>
<feature type="region of interest" description="Disordered" evidence="2">
    <location>
        <begin position="451"/>
        <end position="524"/>
    </location>
</feature>
<comment type="caution">
    <text evidence="4">The sequence shown here is derived from an EMBL/GenBank/DDBJ whole genome shotgun (WGS) entry which is preliminary data.</text>
</comment>
<proteinExistence type="predicted"/>
<feature type="coiled-coil region" evidence="1">
    <location>
        <begin position="127"/>
        <end position="195"/>
    </location>
</feature>
<organism evidence="4 5">
    <name type="scientific">Musa balbisiana</name>
    <name type="common">Banana</name>
    <dbReference type="NCBI Taxonomy" id="52838"/>
    <lineage>
        <taxon>Eukaryota</taxon>
        <taxon>Viridiplantae</taxon>
        <taxon>Streptophyta</taxon>
        <taxon>Embryophyta</taxon>
        <taxon>Tracheophyta</taxon>
        <taxon>Spermatophyta</taxon>
        <taxon>Magnoliopsida</taxon>
        <taxon>Liliopsida</taxon>
        <taxon>Zingiberales</taxon>
        <taxon>Musaceae</taxon>
        <taxon>Musa</taxon>
    </lineage>
</organism>
<keyword evidence="3" id="KW-0812">Transmembrane</keyword>
<dbReference type="AlphaFoldDB" id="A0A4S8IFG8"/>
<evidence type="ECO:0000256" key="2">
    <source>
        <dbReference type="SAM" id="MobiDB-lite"/>
    </source>
</evidence>
<dbReference type="PANTHER" id="PTHR36383">
    <property type="entry name" value="OS09G0529350 PROTEIN"/>
    <property type="match status" value="1"/>
</dbReference>
<keyword evidence="1" id="KW-0175">Coiled coil</keyword>